<dbReference type="PANTHER" id="PTHR11061:SF30">
    <property type="entry name" value="TRNA (URACIL(54)-C(5))-METHYLTRANSFERASE"/>
    <property type="match status" value="1"/>
</dbReference>
<dbReference type="EMBL" id="QLYR01000002">
    <property type="protein sequence ID" value="RAQ29936.1"/>
    <property type="molecule type" value="Genomic_DNA"/>
</dbReference>
<keyword evidence="9" id="KW-1185">Reference proteome</keyword>
<keyword evidence="3 4" id="KW-0949">S-adenosyl-L-methionine</keyword>
<sequence>MKLKKNDLVELEITGYTAEGNGVGRAGGELAVFVPGAAQGDRLCVRIVKLAKNFAFGKIEKILASSPDRIEQDCPVFRQCGGCAFRHIAYEAELRAKERRVRDALERIGGLENAELRPIMRADQTAGYRNKAQLPLGRSASGELLMGFYALHSHRIVACSGCLLQPPVFSQAMQAVKQWFSQSGESVYDEQTGRGTLRHLYLRQAPGTGEVLACVVANGSRLKKEQLLVDCLRGGVPGLSGVLLNINRKETNVVLGPECRVLWGKGVLLDCLCGLQFEISPLSFYQVNHDQAERLYETAAEYAGLSGGETLLDLYCGTGTIGLSMAKAAGRVIGVELVREAVENARLNARRNEIENAEFYCEDAGAAAVRLRERGLKPDVVVLDPPRKGCGESLPETVARMAPGKIVYVSCDPATLARDIKRFSGLGYRFVEAAPVDMFPRTAHVETIVLLQRETL</sequence>
<dbReference type="EC" id="2.1.1.190" evidence="8"/>
<proteinExistence type="inferred from homology"/>
<dbReference type="GO" id="GO:0070475">
    <property type="term" value="P:rRNA base methylation"/>
    <property type="evidence" value="ECO:0007669"/>
    <property type="project" value="TreeGrafter"/>
</dbReference>
<comment type="caution">
    <text evidence="8">The sequence shown here is derived from an EMBL/GenBank/DDBJ whole genome shotgun (WGS) entry which is preliminary data.</text>
</comment>
<dbReference type="InterPro" id="IPR012340">
    <property type="entry name" value="NA-bd_OB-fold"/>
</dbReference>
<evidence type="ECO:0000256" key="1">
    <source>
        <dbReference type="ARBA" id="ARBA00022603"/>
    </source>
</evidence>
<dbReference type="CDD" id="cd02440">
    <property type="entry name" value="AdoMet_MTases"/>
    <property type="match status" value="1"/>
</dbReference>
<evidence type="ECO:0000313" key="9">
    <source>
        <dbReference type="Proteomes" id="UP000249377"/>
    </source>
</evidence>
<dbReference type="Pfam" id="PF05958">
    <property type="entry name" value="tRNA_U5-meth_tr"/>
    <property type="match status" value="1"/>
</dbReference>
<dbReference type="Gene3D" id="2.40.50.140">
    <property type="entry name" value="Nucleic acid-binding proteins"/>
    <property type="match status" value="1"/>
</dbReference>
<feature type="active site" evidence="5">
    <location>
        <position position="411"/>
    </location>
</feature>
<evidence type="ECO:0000256" key="6">
    <source>
        <dbReference type="SAM" id="Coils"/>
    </source>
</evidence>
<evidence type="ECO:0000256" key="5">
    <source>
        <dbReference type="PROSITE-ProRule" id="PRU10015"/>
    </source>
</evidence>
<dbReference type="SUPFAM" id="SSF50249">
    <property type="entry name" value="Nucleic acid-binding proteins"/>
    <property type="match status" value="1"/>
</dbReference>
<dbReference type="InterPro" id="IPR029063">
    <property type="entry name" value="SAM-dependent_MTases_sf"/>
</dbReference>
<feature type="coiled-coil region" evidence="6">
    <location>
        <begin position="87"/>
        <end position="114"/>
    </location>
</feature>
<dbReference type="InterPro" id="IPR010280">
    <property type="entry name" value="U5_MeTrfase_fam"/>
</dbReference>
<dbReference type="PROSITE" id="PS01230">
    <property type="entry name" value="TRMA_1"/>
    <property type="match status" value="1"/>
</dbReference>
<protein>
    <submittedName>
        <fullName evidence="8">23S rRNA (Uracil(1939)-C(5))-methyltransferase RlmD</fullName>
        <ecNumber evidence="8">2.1.1.190</ecNumber>
    </submittedName>
</protein>
<dbReference type="Pfam" id="PF01938">
    <property type="entry name" value="TRAM"/>
    <property type="match status" value="1"/>
</dbReference>
<accession>A0A328UE90</accession>
<evidence type="ECO:0000313" key="8">
    <source>
        <dbReference type="EMBL" id="RAQ29936.1"/>
    </source>
</evidence>
<dbReference type="AlphaFoldDB" id="A0A328UE90"/>
<feature type="domain" description="TRAM" evidence="7">
    <location>
        <begin position="2"/>
        <end position="61"/>
    </location>
</feature>
<dbReference type="PROSITE" id="PS50926">
    <property type="entry name" value="TRAM"/>
    <property type="match status" value="1"/>
</dbReference>
<comment type="similarity">
    <text evidence="4">Belongs to the class I-like SAM-binding methyltransferase superfamily. RNA M5U methyltransferase family.</text>
</comment>
<name>A0A328UE90_9FIRM</name>
<dbReference type="Gene3D" id="2.40.50.1070">
    <property type="match status" value="1"/>
</dbReference>
<feature type="binding site" evidence="4">
    <location>
        <position position="286"/>
    </location>
    <ligand>
        <name>S-adenosyl-L-methionine</name>
        <dbReference type="ChEBI" id="CHEBI:59789"/>
    </ligand>
</feature>
<dbReference type="PANTHER" id="PTHR11061">
    <property type="entry name" value="RNA M5U METHYLTRANSFERASE"/>
    <property type="match status" value="1"/>
</dbReference>
<feature type="binding site" evidence="4">
    <location>
        <position position="315"/>
    </location>
    <ligand>
        <name>S-adenosyl-L-methionine</name>
        <dbReference type="ChEBI" id="CHEBI:59789"/>
    </ligand>
</feature>
<dbReference type="Gene3D" id="3.40.50.150">
    <property type="entry name" value="Vaccinia Virus protein VP39"/>
    <property type="match status" value="1"/>
</dbReference>
<dbReference type="GO" id="GO:0070041">
    <property type="term" value="F:rRNA (uridine-C5-)-methyltransferase activity"/>
    <property type="evidence" value="ECO:0007669"/>
    <property type="project" value="TreeGrafter"/>
</dbReference>
<reference evidence="8 9" key="1">
    <citation type="submission" date="2018-06" db="EMBL/GenBank/DDBJ databases">
        <title>Noncontiguous genome sequence of Ruminococcaceae bacterium ASD2818.</title>
        <authorList>
            <person name="Chaplin A.V."/>
            <person name="Sokolova S.R."/>
            <person name="Kochetkova T.O."/>
            <person name="Goltsov A.Y."/>
            <person name="Trofimov D.Y."/>
            <person name="Efimov B.A."/>
        </authorList>
    </citation>
    <scope>NUCLEOTIDE SEQUENCE [LARGE SCALE GENOMIC DNA]</scope>
    <source>
        <strain evidence="8 9">ASD2818</strain>
    </source>
</reference>
<keyword evidence="1 4" id="KW-0489">Methyltransferase</keyword>
<dbReference type="FunFam" id="3.40.50.150:FF:000009">
    <property type="entry name" value="23S rRNA (Uracil(1939)-C(5))-methyltransferase RlmD"/>
    <property type="match status" value="1"/>
</dbReference>
<dbReference type="NCBIfam" id="TIGR00479">
    <property type="entry name" value="rumA"/>
    <property type="match status" value="1"/>
</dbReference>
<organism evidence="8 9">
    <name type="scientific">Hydrogeniiclostridium mannosilyticum</name>
    <dbReference type="NCBI Taxonomy" id="2764322"/>
    <lineage>
        <taxon>Bacteria</taxon>
        <taxon>Bacillati</taxon>
        <taxon>Bacillota</taxon>
        <taxon>Clostridia</taxon>
        <taxon>Eubacteriales</taxon>
        <taxon>Acutalibacteraceae</taxon>
        <taxon>Hydrogeniiclostridium</taxon>
    </lineage>
</organism>
<evidence type="ECO:0000256" key="4">
    <source>
        <dbReference type="PROSITE-ProRule" id="PRU01024"/>
    </source>
</evidence>
<feature type="binding site" evidence="4">
    <location>
        <position position="384"/>
    </location>
    <ligand>
        <name>S-adenosyl-L-methionine</name>
        <dbReference type="ChEBI" id="CHEBI:59789"/>
    </ligand>
</feature>
<feature type="binding site" evidence="4">
    <location>
        <position position="336"/>
    </location>
    <ligand>
        <name>S-adenosyl-L-methionine</name>
        <dbReference type="ChEBI" id="CHEBI:59789"/>
    </ligand>
</feature>
<gene>
    <name evidence="8" type="ORF">DPQ25_05815</name>
</gene>
<evidence type="ECO:0000256" key="3">
    <source>
        <dbReference type="ARBA" id="ARBA00022691"/>
    </source>
</evidence>
<keyword evidence="2 4" id="KW-0808">Transferase</keyword>
<feature type="active site" description="Nucleophile" evidence="4">
    <location>
        <position position="411"/>
    </location>
</feature>
<dbReference type="Proteomes" id="UP000249377">
    <property type="component" value="Unassembled WGS sequence"/>
</dbReference>
<keyword evidence="6" id="KW-0175">Coiled coil</keyword>
<evidence type="ECO:0000259" key="7">
    <source>
        <dbReference type="PROSITE" id="PS50926"/>
    </source>
</evidence>
<dbReference type="SUPFAM" id="SSF53335">
    <property type="entry name" value="S-adenosyl-L-methionine-dependent methyltransferases"/>
    <property type="match status" value="1"/>
</dbReference>
<dbReference type="InterPro" id="IPR002792">
    <property type="entry name" value="TRAM_dom"/>
</dbReference>
<dbReference type="PROSITE" id="PS51687">
    <property type="entry name" value="SAM_MT_RNA_M5U"/>
    <property type="match status" value="1"/>
</dbReference>
<evidence type="ECO:0000256" key="2">
    <source>
        <dbReference type="ARBA" id="ARBA00022679"/>
    </source>
</evidence>
<dbReference type="FunFam" id="2.40.50.1070:FF:000003">
    <property type="entry name" value="23S rRNA (Uracil-5-)-methyltransferase RumA"/>
    <property type="match status" value="1"/>
</dbReference>
<dbReference type="InterPro" id="IPR030390">
    <property type="entry name" value="MeTrfase_TrmA_AS"/>
</dbReference>